<sequence length="321" mass="36031">MNIAEAVIALPCSMDEWDAESAYAWSALQRSDMSTPTGLRLRPTLQSLLNGSRRPADACNNERERLMLVLALGKIMWSLSESASFPIDRLVLEGLRNSQNRLLEVLDGFVQFPTAMWNTHTKKQVARAVHTTHLIHMTHVYGAGELMSLVFPLIRHMLQRRMEDSREIKTRLRQWAAGNPGKVRTVAHHCAQALALVRQFPENLTIEPFNVFHAGLALMVTARLMPTNNPGHVRSQGLRIDYLGTPDDPICQSINAWVEKGGDEILSVHGVPAICSEEGSRQLLEETAEALQRNKVWGIAQNLFSIVMQIRAGDLNFDFHK</sequence>
<dbReference type="EMBL" id="JAOQAV010000126">
    <property type="protein sequence ID" value="KAJ4177129.1"/>
    <property type="molecule type" value="Genomic_DNA"/>
</dbReference>
<gene>
    <name evidence="1" type="ORF">NW755_014031</name>
</gene>
<protein>
    <submittedName>
        <fullName evidence="1">Uncharacterized protein</fullName>
    </submittedName>
</protein>
<evidence type="ECO:0000313" key="2">
    <source>
        <dbReference type="Proteomes" id="UP001152087"/>
    </source>
</evidence>
<dbReference type="Proteomes" id="UP001152087">
    <property type="component" value="Unassembled WGS sequence"/>
</dbReference>
<proteinExistence type="predicted"/>
<evidence type="ECO:0000313" key="1">
    <source>
        <dbReference type="EMBL" id="KAJ4177129.1"/>
    </source>
</evidence>
<dbReference type="AlphaFoldDB" id="A0A9W8QUX5"/>
<reference evidence="1" key="1">
    <citation type="submission" date="2022-09" db="EMBL/GenBank/DDBJ databases">
        <title>Fusarium specimens isolated from Avocado Roots.</title>
        <authorList>
            <person name="Stajich J."/>
            <person name="Roper C."/>
            <person name="Heimlech-Rivalta G."/>
        </authorList>
    </citation>
    <scope>NUCLEOTIDE SEQUENCE</scope>
    <source>
        <strain evidence="1">A02</strain>
    </source>
</reference>
<dbReference type="OrthoDB" id="5091629at2759"/>
<organism evidence="1 2">
    <name type="scientific">Fusarium falciforme</name>
    <dbReference type="NCBI Taxonomy" id="195108"/>
    <lineage>
        <taxon>Eukaryota</taxon>
        <taxon>Fungi</taxon>
        <taxon>Dikarya</taxon>
        <taxon>Ascomycota</taxon>
        <taxon>Pezizomycotina</taxon>
        <taxon>Sordariomycetes</taxon>
        <taxon>Hypocreomycetidae</taxon>
        <taxon>Hypocreales</taxon>
        <taxon>Nectriaceae</taxon>
        <taxon>Fusarium</taxon>
        <taxon>Fusarium solani species complex</taxon>
    </lineage>
</organism>
<keyword evidence="2" id="KW-1185">Reference proteome</keyword>
<accession>A0A9W8QUX5</accession>
<comment type="caution">
    <text evidence="1">The sequence shown here is derived from an EMBL/GenBank/DDBJ whole genome shotgun (WGS) entry which is preliminary data.</text>
</comment>
<name>A0A9W8QUX5_9HYPO</name>